<dbReference type="InterPro" id="IPR044492">
    <property type="entry name" value="P_typ_ATPase_HD_dom"/>
</dbReference>
<keyword evidence="7" id="KW-0187">Copper transport</keyword>
<keyword evidence="17" id="KW-1185">Reference proteome</keyword>
<name>A0ABU4JW48_9CLOT</name>
<accession>A0ABU4JW48</accession>
<dbReference type="InterPro" id="IPR001757">
    <property type="entry name" value="P_typ_ATPase"/>
</dbReference>
<sequence length="748" mass="81049">MSFCRMEVVKSLPGRLRVRIKGLKGNRYFAEAIESTLKRNEKIFVVTANPQTGKALILFDSRQVSVNKLYQEIGSSLETMISKVISSRADKLHEKALNRKTKEIKVFEPEDLPIESQISKVTLSGGLLLALTVKRIFFGKSSMARSSGINNLAALTTIATGYPIFRSGLESLVKRRKLNNDFLISAATVVSLLLKESITGLVVVWLVNLSTLFQTMTLDKSRKAIKQMLQGKDEMAWLLLDGTEISVPIESIEKGNIVIVHIGEKIPIDGEVTDGEAAVSQAIITGEAIPVAKKQGDKVFAGSIVEQGTIKILAEKVGKETSIARIVQLVDEASKVKAPIENMADRYSEKIVPLSLGLSLLNYLVTRDFKRSMTMLIVACPCAAGLATPTAISASMGNAAKRGILIRGGNYLEKVGKTDVVLFDKTGTLTEGNPSVVTIEAVHEDYSADLVLQLAASVENHTNHPLAKAILEKANEINASILPTDTQVVIIGQGVKGIVNKSVVMVGNELFMKNNGININKDRVKADRMKLLGQTVLFIACENELIGMIGVKDKVRYESNRAIKGLREEGICNIGLVTGDCAETGEMIKEELGLDQMWANTLPEQKLSIVEKYQGEGKIVTMVGEGINDSPALAKADIGIAMGTGGTDVAIESADIVLADDNPEKIVTLVKLSNHTMEVVKQNFIFAVGINAIGLILGAGKIISPLSAAILHNLSTFGVVVNSSRLMNYSIDKKRRRRTIGRTKGFRK</sequence>
<comment type="similarity">
    <text evidence="2 14">Belongs to the cation transport ATPase (P-type) (TC 3.A.3) family. Type IB subfamily.</text>
</comment>
<evidence type="ECO:0000256" key="3">
    <source>
        <dbReference type="ARBA" id="ARBA00012517"/>
    </source>
</evidence>
<keyword evidence="10" id="KW-1133">Transmembrane helix</keyword>
<reference evidence="16 17" key="1">
    <citation type="submission" date="2023-04" db="EMBL/GenBank/DDBJ databases">
        <title>Clostridium tannerae sp. nov., isolated from the fecal material of an alpaca.</title>
        <authorList>
            <person name="Miller S."/>
            <person name="Hendry M."/>
            <person name="King J."/>
            <person name="Sankaranarayanan K."/>
            <person name="Lawson P.A."/>
        </authorList>
    </citation>
    <scope>NUCLEOTIDE SEQUENCE [LARGE SCALE GENOMIC DNA]</scope>
    <source>
        <strain evidence="16 17">A1-XYC3</strain>
    </source>
</reference>
<dbReference type="PRINTS" id="PR00119">
    <property type="entry name" value="CATATPASE"/>
</dbReference>
<dbReference type="NCBIfam" id="TIGR01512">
    <property type="entry name" value="ATPase-IB2_Cd"/>
    <property type="match status" value="1"/>
</dbReference>
<evidence type="ECO:0000256" key="11">
    <source>
        <dbReference type="ARBA" id="ARBA00023008"/>
    </source>
</evidence>
<keyword evidence="12" id="KW-0472">Membrane</keyword>
<dbReference type="CDD" id="cd02079">
    <property type="entry name" value="P-type_ATPase_HM"/>
    <property type="match status" value="1"/>
</dbReference>
<dbReference type="SFLD" id="SFLDS00003">
    <property type="entry name" value="Haloacid_Dehalogenase"/>
    <property type="match status" value="1"/>
</dbReference>
<comment type="subcellular location">
    <subcellularLocation>
        <location evidence="14">Cell membrane</location>
    </subcellularLocation>
    <subcellularLocation>
        <location evidence="1">Endomembrane system</location>
        <topology evidence="1">Multi-pass membrane protein</topology>
    </subcellularLocation>
</comment>
<evidence type="ECO:0000256" key="2">
    <source>
        <dbReference type="ARBA" id="ARBA00006024"/>
    </source>
</evidence>
<dbReference type="Pfam" id="PF00702">
    <property type="entry name" value="Hydrolase"/>
    <property type="match status" value="1"/>
</dbReference>
<dbReference type="InterPro" id="IPR036412">
    <property type="entry name" value="HAD-like_sf"/>
</dbReference>
<keyword evidence="9" id="KW-1278">Translocase</keyword>
<comment type="caution">
    <text evidence="16">The sequence shown here is derived from an EMBL/GenBank/DDBJ whole genome shotgun (WGS) entry which is preliminary data.</text>
</comment>
<protein>
    <recommendedName>
        <fullName evidence="3">P-type Cu(+) transporter</fullName>
        <ecNumber evidence="3">7.2.2.8</ecNumber>
    </recommendedName>
</protein>
<evidence type="ECO:0000256" key="7">
    <source>
        <dbReference type="ARBA" id="ARBA00022796"/>
    </source>
</evidence>
<keyword evidence="5 14" id="KW-0479">Metal-binding</keyword>
<keyword evidence="11" id="KW-0186">Copper</keyword>
<feature type="domain" description="P-type ATPase A" evidence="15">
    <location>
        <begin position="234"/>
        <end position="330"/>
    </location>
</feature>
<evidence type="ECO:0000313" key="16">
    <source>
        <dbReference type="EMBL" id="MDW8802376.1"/>
    </source>
</evidence>
<dbReference type="InterPro" id="IPR008250">
    <property type="entry name" value="ATPase_P-typ_transduc_dom_A_sf"/>
</dbReference>
<keyword evidence="14" id="KW-1003">Cell membrane</keyword>
<dbReference type="Pfam" id="PF19991">
    <property type="entry name" value="HMA_2"/>
    <property type="match status" value="1"/>
</dbReference>
<evidence type="ECO:0000256" key="9">
    <source>
        <dbReference type="ARBA" id="ARBA00022967"/>
    </source>
</evidence>
<dbReference type="SFLD" id="SFLDF00027">
    <property type="entry name" value="p-type_atpase"/>
    <property type="match status" value="1"/>
</dbReference>
<dbReference type="NCBIfam" id="TIGR01511">
    <property type="entry name" value="ATPase-IB1_Cu"/>
    <property type="match status" value="1"/>
</dbReference>
<keyword evidence="7" id="KW-0406">Ion transport</keyword>
<proteinExistence type="inferred from homology"/>
<dbReference type="Gene3D" id="3.40.50.1000">
    <property type="entry name" value="HAD superfamily/HAD-like"/>
    <property type="match status" value="1"/>
</dbReference>
<keyword evidence="7" id="KW-0813">Transport</keyword>
<dbReference type="PROSITE" id="PS00154">
    <property type="entry name" value="ATPASE_E1_E2"/>
    <property type="match status" value="1"/>
</dbReference>
<keyword evidence="6 14" id="KW-0547">Nucleotide-binding</keyword>
<dbReference type="NCBIfam" id="TIGR01525">
    <property type="entry name" value="ATPase-IB_hvy"/>
    <property type="match status" value="1"/>
</dbReference>
<dbReference type="Proteomes" id="UP001281656">
    <property type="component" value="Unassembled WGS sequence"/>
</dbReference>
<dbReference type="Pfam" id="PF00122">
    <property type="entry name" value="E1-E2_ATPase"/>
    <property type="match status" value="1"/>
</dbReference>
<dbReference type="SFLD" id="SFLDG00002">
    <property type="entry name" value="C1.7:_P-type_atpase_like"/>
    <property type="match status" value="1"/>
</dbReference>
<keyword evidence="8 14" id="KW-0067">ATP-binding</keyword>
<dbReference type="RefSeq" id="WP_318798724.1">
    <property type="nucleotide sequence ID" value="NZ_JARUJP010000019.1"/>
</dbReference>
<dbReference type="PANTHER" id="PTHR43520">
    <property type="entry name" value="ATP7, ISOFORM B"/>
    <property type="match status" value="1"/>
</dbReference>
<dbReference type="SUPFAM" id="SSF81665">
    <property type="entry name" value="Calcium ATPase, transmembrane domain M"/>
    <property type="match status" value="1"/>
</dbReference>
<dbReference type="InterPro" id="IPR023299">
    <property type="entry name" value="ATPase_P-typ_cyto_dom_N"/>
</dbReference>
<gene>
    <name evidence="16" type="ORF">P8V03_14595</name>
</gene>
<evidence type="ECO:0000256" key="10">
    <source>
        <dbReference type="ARBA" id="ARBA00022989"/>
    </source>
</evidence>
<dbReference type="InterPro" id="IPR018303">
    <property type="entry name" value="ATPase_P-typ_P_site"/>
</dbReference>
<evidence type="ECO:0000256" key="6">
    <source>
        <dbReference type="ARBA" id="ARBA00022741"/>
    </source>
</evidence>
<dbReference type="InterPro" id="IPR023214">
    <property type="entry name" value="HAD_sf"/>
</dbReference>
<dbReference type="PRINTS" id="PR00120">
    <property type="entry name" value="HATPASE"/>
</dbReference>
<comment type="catalytic activity">
    <reaction evidence="13">
        <text>Cu(+)(in) + ATP + H2O = Cu(+)(out) + ADP + phosphate + H(+)</text>
        <dbReference type="Rhea" id="RHEA:25792"/>
        <dbReference type="ChEBI" id="CHEBI:15377"/>
        <dbReference type="ChEBI" id="CHEBI:15378"/>
        <dbReference type="ChEBI" id="CHEBI:30616"/>
        <dbReference type="ChEBI" id="CHEBI:43474"/>
        <dbReference type="ChEBI" id="CHEBI:49552"/>
        <dbReference type="ChEBI" id="CHEBI:456216"/>
        <dbReference type="EC" id="7.2.2.8"/>
    </reaction>
</comment>
<dbReference type="NCBIfam" id="TIGR01494">
    <property type="entry name" value="ATPase_P-type"/>
    <property type="match status" value="1"/>
</dbReference>
<evidence type="ECO:0000256" key="5">
    <source>
        <dbReference type="ARBA" id="ARBA00022723"/>
    </source>
</evidence>
<organism evidence="16 17">
    <name type="scientific">Clostridium tanneri</name>
    <dbReference type="NCBI Taxonomy" id="3037988"/>
    <lineage>
        <taxon>Bacteria</taxon>
        <taxon>Bacillati</taxon>
        <taxon>Bacillota</taxon>
        <taxon>Clostridia</taxon>
        <taxon>Eubacteriales</taxon>
        <taxon>Clostridiaceae</taxon>
        <taxon>Clostridium</taxon>
    </lineage>
</organism>
<dbReference type="Gene3D" id="3.40.1110.10">
    <property type="entry name" value="Calcium-transporting ATPase, cytoplasmic domain N"/>
    <property type="match status" value="1"/>
</dbReference>
<dbReference type="PANTHER" id="PTHR43520:SF8">
    <property type="entry name" value="P-TYPE CU(+) TRANSPORTER"/>
    <property type="match status" value="1"/>
</dbReference>
<evidence type="ECO:0000259" key="15">
    <source>
        <dbReference type="Pfam" id="PF00122"/>
    </source>
</evidence>
<evidence type="ECO:0000256" key="12">
    <source>
        <dbReference type="ARBA" id="ARBA00023136"/>
    </source>
</evidence>
<evidence type="ECO:0000256" key="1">
    <source>
        <dbReference type="ARBA" id="ARBA00004127"/>
    </source>
</evidence>
<evidence type="ECO:0000256" key="14">
    <source>
        <dbReference type="RuleBase" id="RU362081"/>
    </source>
</evidence>
<dbReference type="Gene3D" id="2.70.150.10">
    <property type="entry name" value="Calcium-transporting ATPase, cytoplasmic transduction domain A"/>
    <property type="match status" value="1"/>
</dbReference>
<evidence type="ECO:0000256" key="8">
    <source>
        <dbReference type="ARBA" id="ARBA00022840"/>
    </source>
</evidence>
<dbReference type="InterPro" id="IPR059000">
    <property type="entry name" value="ATPase_P-type_domA"/>
</dbReference>
<evidence type="ECO:0000256" key="13">
    <source>
        <dbReference type="ARBA" id="ARBA00049289"/>
    </source>
</evidence>
<dbReference type="SUPFAM" id="SSF56784">
    <property type="entry name" value="HAD-like"/>
    <property type="match status" value="1"/>
</dbReference>
<keyword evidence="4" id="KW-0812">Transmembrane</keyword>
<dbReference type="InterPro" id="IPR023298">
    <property type="entry name" value="ATPase_P-typ_TM_dom_sf"/>
</dbReference>
<dbReference type="EMBL" id="JARUJP010000019">
    <property type="protein sequence ID" value="MDW8802376.1"/>
    <property type="molecule type" value="Genomic_DNA"/>
</dbReference>
<evidence type="ECO:0000256" key="4">
    <source>
        <dbReference type="ARBA" id="ARBA00022692"/>
    </source>
</evidence>
<evidence type="ECO:0000313" key="17">
    <source>
        <dbReference type="Proteomes" id="UP001281656"/>
    </source>
</evidence>
<dbReference type="InterPro" id="IPR027256">
    <property type="entry name" value="P-typ_ATPase_IB"/>
</dbReference>
<dbReference type="EC" id="7.2.2.8" evidence="3"/>
<dbReference type="SUPFAM" id="SSF81653">
    <property type="entry name" value="Calcium ATPase, transduction domain A"/>
    <property type="match status" value="1"/>
</dbReference>